<name>A0A4P9WI74_9FUNG</name>
<dbReference type="Proteomes" id="UP000269721">
    <property type="component" value="Unassembled WGS sequence"/>
</dbReference>
<accession>A0A4P9WI74</accession>
<dbReference type="EMBL" id="KZ995644">
    <property type="protein sequence ID" value="RKO90256.1"/>
    <property type="molecule type" value="Genomic_DNA"/>
</dbReference>
<evidence type="ECO:0000256" key="1">
    <source>
        <dbReference type="SAM" id="MobiDB-lite"/>
    </source>
</evidence>
<evidence type="ECO:0000313" key="2">
    <source>
        <dbReference type="EMBL" id="RKO90256.1"/>
    </source>
</evidence>
<keyword evidence="3" id="KW-1185">Reference proteome</keyword>
<feature type="compositionally biased region" description="Acidic residues" evidence="1">
    <location>
        <begin position="30"/>
        <end position="52"/>
    </location>
</feature>
<protein>
    <submittedName>
        <fullName evidence="2">Uncharacterized protein</fullName>
    </submittedName>
</protein>
<dbReference type="AlphaFoldDB" id="A0A4P9WI74"/>
<proteinExistence type="predicted"/>
<evidence type="ECO:0000313" key="3">
    <source>
        <dbReference type="Proteomes" id="UP000269721"/>
    </source>
</evidence>
<gene>
    <name evidence="2" type="ORF">BDK51DRAFT_46098</name>
</gene>
<reference evidence="3" key="1">
    <citation type="journal article" date="2018" name="Nat. Microbiol.">
        <title>Leveraging single-cell genomics to expand the fungal tree of life.</title>
        <authorList>
            <person name="Ahrendt S.R."/>
            <person name="Quandt C.A."/>
            <person name="Ciobanu D."/>
            <person name="Clum A."/>
            <person name="Salamov A."/>
            <person name="Andreopoulos B."/>
            <person name="Cheng J.F."/>
            <person name="Woyke T."/>
            <person name="Pelin A."/>
            <person name="Henrissat B."/>
            <person name="Reynolds N.K."/>
            <person name="Benny G.L."/>
            <person name="Smith M.E."/>
            <person name="James T.Y."/>
            <person name="Grigoriev I.V."/>
        </authorList>
    </citation>
    <scope>NUCLEOTIDE SEQUENCE [LARGE SCALE GENOMIC DNA]</scope>
</reference>
<feature type="region of interest" description="Disordered" evidence="1">
    <location>
        <begin position="30"/>
        <end position="72"/>
    </location>
</feature>
<sequence length="72" mass="7973">MPSSLTACRTALVAAVAEDAFACPPGACVEVDEDMDGDAEGVERGDEEDEDQQQLREEETEEDRRKKKDRDI</sequence>
<organism evidence="2 3">
    <name type="scientific">Blyttiomyces helicus</name>
    <dbReference type="NCBI Taxonomy" id="388810"/>
    <lineage>
        <taxon>Eukaryota</taxon>
        <taxon>Fungi</taxon>
        <taxon>Fungi incertae sedis</taxon>
        <taxon>Chytridiomycota</taxon>
        <taxon>Chytridiomycota incertae sedis</taxon>
        <taxon>Chytridiomycetes</taxon>
        <taxon>Chytridiomycetes incertae sedis</taxon>
        <taxon>Blyttiomyces</taxon>
    </lineage>
</organism>